<evidence type="ECO:0000259" key="5">
    <source>
        <dbReference type="Pfam" id="PF08762"/>
    </source>
</evidence>
<dbReference type="Pfam" id="PF00073">
    <property type="entry name" value="Rhv"/>
    <property type="match status" value="1"/>
</dbReference>
<dbReference type="InterPro" id="IPR024343">
    <property type="entry name" value="VP4_dicistrovir"/>
</dbReference>
<dbReference type="GO" id="GO:0005198">
    <property type="term" value="F:structural molecule activity"/>
    <property type="evidence" value="ECO:0007669"/>
    <property type="project" value="InterPro"/>
</dbReference>
<evidence type="ECO:0000256" key="1">
    <source>
        <dbReference type="ARBA" id="ARBA00004328"/>
    </source>
</evidence>
<sequence>MIDSVAVSTEGSMTAHTHKGQELGSFLSRPVKISEFVWNGSTTTVTDVDPWSLFLEHPSVARKIANFKLLRGDLHMKIVINGSPFLFGRLMAYYNPLPGVDDFLPENNASNLTRISQRMHVKINPSTSSGAEMTLPFFWPYNALHIPTKEWQKLGRVSFLPISELQSTSGTQSQISVSVFAWMNKVELSQPTSYSGMSEEKEQKIVSKTAMAIGNVADAISDVPLIGPYATATGIVAKKLGRMADLFGFSKPLNTYDLVEERTRHLGSTATINDKDSSKQLTLDVHNETTIDPRTVGLSPIDEMSIPYLCQKEAIICRCKWNINDPVGKTLMRIPVTPFIKGSLNTDDAIQVPPCAYVASFFKYWRGTLKYRFEIHGSAFHRGKLRIKYEPWSTSDPDDYNVVSSDIVDLTTTQDYAINVGWGSHRNNLITHGIFPDYDSASTIASSFYDRHNGLVALQVENPLTVPDDDGAIEVDIVISVATEADIQFHVPENTTMETYAITNDQGTNVIPTPPPPPEGVFPQPVKAYSDTRIGAYYYGWHSGGFNGGTNSNNYLRKLLVDDNGTSVAHTPWVKPRPPEEYDDRQRDVTRKQFDLMCNAGIDFIVCSWWGKDSRTDIHFRDYVMTETGNVAGNHMRACIHYETMDLKRNGNWTWNSDVATQAAEDFRRMYDYILDDQKYLHKDGKPVIFFYLYRSMPSSFRNALCLVLNDIWQNEFATSKTPYIAADVMFGNAQTIPTNDAGWINAMTTYDVYGQTSKGRSVIEEADVAAYHKEINNWANANPSLDVITCVSPGYNDRGVRLQEDHVGLARYLKNWDHGSLFKAHFKHFNLETKPTGTHWIVINSWNEWQEDSIIEPVSGGATTDKPTNITSGNTYESYGTKYVNIVGEYMVPSYVGQSSDEEVHLAYSGMSEETNENAKEMQVSSTMVEKPWTYSQDDAIFFGERNGSLRGPLKRYSVVYKYNTTDSGKNILYLPLYPHQPQTPISGLTTYDHLMNWVEVLYHGKRGSTRWKVLNDFKNSTARIASVRLEKYSALDIKTNISSNDVLKNGWQGMELVTGVYNPVLEWACPRYSDLRFDNARKLGPVTEMRGHSHSYDTAAVNKNYYLCAGGDDLQYFYFAGTPSLRFR</sequence>
<dbReference type="InterPro" id="IPR033703">
    <property type="entry name" value="Rhv-like"/>
</dbReference>
<evidence type="ECO:0000256" key="2">
    <source>
        <dbReference type="ARBA" id="ARBA00022561"/>
    </source>
</evidence>
<protein>
    <submittedName>
        <fullName evidence="7">Putative structural protein</fullName>
    </submittedName>
</protein>
<feature type="domain" description="Picornavirus capsid" evidence="4">
    <location>
        <begin position="55"/>
        <end position="139"/>
    </location>
</feature>
<reference evidence="7" key="1">
    <citation type="submission" date="2016-11" db="EMBL/GenBank/DDBJ databases">
        <title>Virus-host infection dynamics for marine picoeukaryotes resolved from metatranscriptome.</title>
        <authorList>
            <person name="Moniruzzaman M."/>
            <person name="Wurch L.L."/>
            <person name="Alexander H."/>
            <person name="Dyhrman S.T."/>
            <person name="Gobler C.J."/>
            <person name="Wilhelm S.W."/>
        </authorList>
    </citation>
    <scope>NUCLEOTIDE SEQUENCE</scope>
    <source>
        <strain evidence="7">N_OV_137</strain>
    </source>
</reference>
<evidence type="ECO:0000313" key="7">
    <source>
        <dbReference type="EMBL" id="ASG92531.1"/>
    </source>
</evidence>
<proteinExistence type="predicted"/>
<dbReference type="InterPro" id="IPR014872">
    <property type="entry name" value="Dicistrovirus_capsid-polyPr_C"/>
</dbReference>
<keyword evidence="2" id="KW-0167">Capsid protein</keyword>
<dbReference type="Gene3D" id="3.20.20.80">
    <property type="entry name" value="Glycosidases"/>
    <property type="match status" value="1"/>
</dbReference>
<feature type="domain" description="Dicistrovirus capsid-polyprotein C-terminal" evidence="5">
    <location>
        <begin position="943"/>
        <end position="1127"/>
    </location>
</feature>
<gene>
    <name evidence="7" type="ORF">N_OV_137_gene2</name>
</gene>
<dbReference type="CDD" id="cd00205">
    <property type="entry name" value="rhv_like"/>
    <property type="match status" value="1"/>
</dbReference>
<feature type="domain" description="Capsid protein VP4 dicistrovirus" evidence="6">
    <location>
        <begin position="197"/>
        <end position="249"/>
    </location>
</feature>
<dbReference type="Gene3D" id="2.60.120.20">
    <property type="match status" value="3"/>
</dbReference>
<dbReference type="Pfam" id="PF14307">
    <property type="entry name" value="Glyco_tran_WbsX"/>
    <property type="match status" value="1"/>
</dbReference>
<organism evidence="7">
    <name type="scientific">Picornavirales N_OV_137</name>
    <dbReference type="NCBI Taxonomy" id="2016025"/>
    <lineage>
        <taxon>Viruses</taxon>
        <taxon>Riboviria</taxon>
        <taxon>Orthornavirae</taxon>
        <taxon>Pisuviricota</taxon>
        <taxon>Pisoniviricetes</taxon>
        <taxon>Picornavirales</taxon>
    </lineage>
</organism>
<keyword evidence="3" id="KW-0946">Virion</keyword>
<dbReference type="GO" id="GO:0019028">
    <property type="term" value="C:viral capsid"/>
    <property type="evidence" value="ECO:0007669"/>
    <property type="project" value="UniProtKB-KW"/>
</dbReference>
<dbReference type="EMBL" id="KY130494">
    <property type="protein sequence ID" value="ASG92531.1"/>
    <property type="molecule type" value="Genomic_RNA"/>
</dbReference>
<dbReference type="Pfam" id="PF08762">
    <property type="entry name" value="CRPV_capsid"/>
    <property type="match status" value="1"/>
</dbReference>
<name>A0A218NJS6_9VIRU</name>
<dbReference type="SUPFAM" id="SSF88633">
    <property type="entry name" value="Positive stranded ssRNA viruses"/>
    <property type="match status" value="3"/>
</dbReference>
<dbReference type="InterPro" id="IPR001676">
    <property type="entry name" value="Picornavirus_capsid"/>
</dbReference>
<evidence type="ECO:0000259" key="6">
    <source>
        <dbReference type="Pfam" id="PF11492"/>
    </source>
</evidence>
<evidence type="ECO:0000259" key="4">
    <source>
        <dbReference type="Pfam" id="PF00073"/>
    </source>
</evidence>
<accession>A0A218NJS6</accession>
<evidence type="ECO:0000256" key="3">
    <source>
        <dbReference type="ARBA" id="ARBA00022844"/>
    </source>
</evidence>
<dbReference type="Pfam" id="PF11492">
    <property type="entry name" value="Dicistro_VP4"/>
    <property type="match status" value="1"/>
</dbReference>
<dbReference type="InterPro" id="IPR032719">
    <property type="entry name" value="WbsX"/>
</dbReference>
<dbReference type="InterPro" id="IPR029053">
    <property type="entry name" value="Viral_coat"/>
</dbReference>
<comment type="subcellular location">
    <subcellularLocation>
        <location evidence="1">Virion</location>
    </subcellularLocation>
</comment>